<dbReference type="OrthoDB" id="163438at2759"/>
<gene>
    <name evidence="2" type="ORF">M408DRAFT_140848</name>
</gene>
<reference evidence="2 3" key="1">
    <citation type="submission" date="2014-04" db="EMBL/GenBank/DDBJ databases">
        <authorList>
            <consortium name="DOE Joint Genome Institute"/>
            <person name="Kuo A."/>
            <person name="Zuccaro A."/>
            <person name="Kohler A."/>
            <person name="Nagy L.G."/>
            <person name="Floudas D."/>
            <person name="Copeland A."/>
            <person name="Barry K.W."/>
            <person name="Cichocki N."/>
            <person name="Veneault-Fourrey C."/>
            <person name="LaButti K."/>
            <person name="Lindquist E.A."/>
            <person name="Lipzen A."/>
            <person name="Lundell T."/>
            <person name="Morin E."/>
            <person name="Murat C."/>
            <person name="Sun H."/>
            <person name="Tunlid A."/>
            <person name="Henrissat B."/>
            <person name="Grigoriev I.V."/>
            <person name="Hibbett D.S."/>
            <person name="Martin F."/>
            <person name="Nordberg H.P."/>
            <person name="Cantor M.N."/>
            <person name="Hua S.X."/>
        </authorList>
    </citation>
    <scope>NUCLEOTIDE SEQUENCE [LARGE SCALE GENOMIC DNA]</scope>
    <source>
        <strain evidence="2 3">MAFF 305830</strain>
    </source>
</reference>
<dbReference type="HOGENOM" id="CLU_1511486_0_0_1"/>
<accession>A0A0C2XH09</accession>
<evidence type="ECO:0000313" key="2">
    <source>
        <dbReference type="EMBL" id="KIM28402.1"/>
    </source>
</evidence>
<keyword evidence="1" id="KW-0175">Coiled coil</keyword>
<dbReference type="AlphaFoldDB" id="A0A0C2XH09"/>
<reference evidence="3" key="2">
    <citation type="submission" date="2015-01" db="EMBL/GenBank/DDBJ databases">
        <title>Evolutionary Origins and Diversification of the Mycorrhizal Mutualists.</title>
        <authorList>
            <consortium name="DOE Joint Genome Institute"/>
            <consortium name="Mycorrhizal Genomics Consortium"/>
            <person name="Kohler A."/>
            <person name="Kuo A."/>
            <person name="Nagy L.G."/>
            <person name="Floudas D."/>
            <person name="Copeland A."/>
            <person name="Barry K.W."/>
            <person name="Cichocki N."/>
            <person name="Veneault-Fourrey C."/>
            <person name="LaButti K."/>
            <person name="Lindquist E.A."/>
            <person name="Lipzen A."/>
            <person name="Lundell T."/>
            <person name="Morin E."/>
            <person name="Murat C."/>
            <person name="Riley R."/>
            <person name="Ohm R."/>
            <person name="Sun H."/>
            <person name="Tunlid A."/>
            <person name="Henrissat B."/>
            <person name="Grigoriev I.V."/>
            <person name="Hibbett D.S."/>
            <person name="Martin F."/>
        </authorList>
    </citation>
    <scope>NUCLEOTIDE SEQUENCE [LARGE SCALE GENOMIC DNA]</scope>
    <source>
        <strain evidence="3">MAFF 305830</strain>
    </source>
</reference>
<keyword evidence="3" id="KW-1185">Reference proteome</keyword>
<sequence length="178" mass="20249">MEAFWSSTDYISRTVIFDQQPTTVKVTFRPSQTSEATRAAVDRLQKEMENYRSLMTSTTERHINTALSYGVALSELNPIAKVAFGIAKVTFDVLKEQRKYDEMVSDLALSVDRTLPFAKRTLEDVLYDDADVLEEVVRRLHESIVDTAEFLCGYAKRSPATRTFKSAINPEDHAQIKM</sequence>
<evidence type="ECO:0000256" key="1">
    <source>
        <dbReference type="SAM" id="Coils"/>
    </source>
</evidence>
<protein>
    <submittedName>
        <fullName evidence="2">Uncharacterized protein</fullName>
    </submittedName>
</protein>
<evidence type="ECO:0000313" key="3">
    <source>
        <dbReference type="Proteomes" id="UP000054097"/>
    </source>
</evidence>
<dbReference type="EMBL" id="KN824293">
    <property type="protein sequence ID" value="KIM28402.1"/>
    <property type="molecule type" value="Genomic_DNA"/>
</dbReference>
<name>A0A0C2XH09_SERVB</name>
<feature type="coiled-coil region" evidence="1">
    <location>
        <begin position="34"/>
        <end position="61"/>
    </location>
</feature>
<dbReference type="Proteomes" id="UP000054097">
    <property type="component" value="Unassembled WGS sequence"/>
</dbReference>
<dbReference type="SUPFAM" id="SSF109755">
    <property type="entry name" value="PhoU-like"/>
    <property type="match status" value="1"/>
</dbReference>
<proteinExistence type="predicted"/>
<organism evidence="2 3">
    <name type="scientific">Serendipita vermifera MAFF 305830</name>
    <dbReference type="NCBI Taxonomy" id="933852"/>
    <lineage>
        <taxon>Eukaryota</taxon>
        <taxon>Fungi</taxon>
        <taxon>Dikarya</taxon>
        <taxon>Basidiomycota</taxon>
        <taxon>Agaricomycotina</taxon>
        <taxon>Agaricomycetes</taxon>
        <taxon>Sebacinales</taxon>
        <taxon>Serendipitaceae</taxon>
        <taxon>Serendipita</taxon>
    </lineage>
</organism>